<dbReference type="InterPro" id="IPR016130">
    <property type="entry name" value="Tyr_Pase_AS"/>
</dbReference>
<proteinExistence type="predicted"/>
<dbReference type="PROSITE" id="PS00383">
    <property type="entry name" value="TYR_PHOSPHATASE_1"/>
    <property type="match status" value="1"/>
</dbReference>
<dbReference type="PROSITE" id="PS50056">
    <property type="entry name" value="TYR_PHOSPHATASE_2"/>
    <property type="match status" value="1"/>
</dbReference>
<dbReference type="AlphaFoldDB" id="A0A7R9VHW3"/>
<dbReference type="InterPro" id="IPR050561">
    <property type="entry name" value="PTP"/>
</dbReference>
<reference evidence="4" key="1">
    <citation type="submission" date="2021-01" db="EMBL/GenBank/DDBJ databases">
        <authorList>
            <person name="Corre E."/>
            <person name="Pelletier E."/>
            <person name="Niang G."/>
            <person name="Scheremetjew M."/>
            <person name="Finn R."/>
            <person name="Kale V."/>
            <person name="Holt S."/>
            <person name="Cochrane G."/>
            <person name="Meng A."/>
            <person name="Brown T."/>
            <person name="Cohen L."/>
        </authorList>
    </citation>
    <scope>NUCLEOTIDE SEQUENCE</scope>
    <source>
        <strain evidence="4">CCMP219</strain>
    </source>
</reference>
<evidence type="ECO:0000313" key="4">
    <source>
        <dbReference type="EMBL" id="CAD8294817.1"/>
    </source>
</evidence>
<dbReference type="Pfam" id="PF22784">
    <property type="entry name" value="PTP-SAK"/>
    <property type="match status" value="1"/>
</dbReference>
<protein>
    <recommendedName>
        <fullName evidence="3">Tyrosine specific protein phosphatases domain-containing protein</fullName>
    </recommendedName>
</protein>
<evidence type="ECO:0000256" key="2">
    <source>
        <dbReference type="SAM" id="MobiDB-lite"/>
    </source>
</evidence>
<dbReference type="InterPro" id="IPR057023">
    <property type="entry name" value="PTP-SAK"/>
</dbReference>
<organism evidence="4">
    <name type="scientific">Chlamydomonas euryale</name>
    <dbReference type="NCBI Taxonomy" id="1486919"/>
    <lineage>
        <taxon>Eukaryota</taxon>
        <taxon>Viridiplantae</taxon>
        <taxon>Chlorophyta</taxon>
        <taxon>core chlorophytes</taxon>
        <taxon>Chlorophyceae</taxon>
        <taxon>CS clade</taxon>
        <taxon>Chlamydomonadales</taxon>
        <taxon>Chlamydomonadaceae</taxon>
        <taxon>Chlamydomonas</taxon>
    </lineage>
</organism>
<keyword evidence="1" id="KW-0378">Hydrolase</keyword>
<dbReference type="SUPFAM" id="SSF52799">
    <property type="entry name" value="(Phosphotyrosine protein) phosphatases II"/>
    <property type="match status" value="1"/>
</dbReference>
<feature type="region of interest" description="Disordered" evidence="2">
    <location>
        <begin position="1"/>
        <end position="26"/>
    </location>
</feature>
<feature type="domain" description="Tyrosine specific protein phosphatases" evidence="3">
    <location>
        <begin position="209"/>
        <end position="264"/>
    </location>
</feature>
<accession>A0A7R9VHW3</accession>
<dbReference type="InterPro" id="IPR000387">
    <property type="entry name" value="Tyr_Pase_dom"/>
</dbReference>
<dbReference type="InterPro" id="IPR029021">
    <property type="entry name" value="Prot-tyrosine_phosphatase-like"/>
</dbReference>
<dbReference type="Gene3D" id="3.90.190.10">
    <property type="entry name" value="Protein tyrosine phosphatase superfamily"/>
    <property type="match status" value="1"/>
</dbReference>
<dbReference type="PANTHER" id="PTHR23339">
    <property type="entry name" value="TYROSINE SPECIFIC PROTEIN PHOSPHATASE AND DUAL SPECIFICITY PROTEIN PHOSPHATASE"/>
    <property type="match status" value="1"/>
</dbReference>
<dbReference type="GO" id="GO:0016791">
    <property type="term" value="F:phosphatase activity"/>
    <property type="evidence" value="ECO:0007669"/>
    <property type="project" value="UniProtKB-ARBA"/>
</dbReference>
<sequence length="303" mass="32802">MTLSASHVLHAPSRHAATQRRQRLANVSSTHSGLIFARRRISSAASATGVSGAHAPLKPLDDTYEREHTFSKYANWVVPGMLMQGQYPFVAPEVCSSRDEGVQRIREILEAGVSTFVSLVGEVPAQKDMRIGGEQGFLPYKATAELIQSSLNGPPPMELIEGKGLRTPQLNAFLPPKRNRNASLQSQYKPKMPTFVHAPFEDDGTPSDEKLAAVIADLKARVEAGEVLYVHCQGGRGRSGTVTSALLSAVFGISADEALQRTRRAFATRAMETPSPPTASEPPAQDKQAVFVRSFVESKLGIK</sequence>
<evidence type="ECO:0000259" key="3">
    <source>
        <dbReference type="PROSITE" id="PS50056"/>
    </source>
</evidence>
<name>A0A7R9VHW3_9CHLO</name>
<gene>
    <name evidence="4" type="ORF">CEUR00632_LOCUS12703</name>
</gene>
<dbReference type="EMBL" id="HBEC01027544">
    <property type="protein sequence ID" value="CAD8294817.1"/>
    <property type="molecule type" value="Transcribed_RNA"/>
</dbReference>
<evidence type="ECO:0000256" key="1">
    <source>
        <dbReference type="ARBA" id="ARBA00022801"/>
    </source>
</evidence>